<keyword evidence="1" id="KW-0472">Membrane</keyword>
<dbReference type="Proteomes" id="UP000275408">
    <property type="component" value="Unassembled WGS sequence"/>
</dbReference>
<keyword evidence="3" id="KW-1185">Reference proteome</keyword>
<keyword evidence="1" id="KW-0812">Transmembrane</keyword>
<reference evidence="2 3" key="1">
    <citation type="journal article" date="2018" name="Sci. Rep.">
        <title>Comparative analysis of the Pocillopora damicornis genome highlights role of immune system in coral evolution.</title>
        <authorList>
            <person name="Cunning R."/>
            <person name="Bay R.A."/>
            <person name="Gillette P."/>
            <person name="Baker A.C."/>
            <person name="Traylor-Knowles N."/>
        </authorList>
    </citation>
    <scope>NUCLEOTIDE SEQUENCE [LARGE SCALE GENOMIC DNA]</scope>
    <source>
        <strain evidence="2">RSMAS</strain>
        <tissue evidence="2">Whole animal</tissue>
    </source>
</reference>
<feature type="transmembrane region" description="Helical" evidence="1">
    <location>
        <begin position="53"/>
        <end position="71"/>
    </location>
</feature>
<dbReference type="SUPFAM" id="SSF81321">
    <property type="entry name" value="Family A G protein-coupled receptor-like"/>
    <property type="match status" value="1"/>
</dbReference>
<organism evidence="2 3">
    <name type="scientific">Pocillopora damicornis</name>
    <name type="common">Cauliflower coral</name>
    <name type="synonym">Millepora damicornis</name>
    <dbReference type="NCBI Taxonomy" id="46731"/>
    <lineage>
        <taxon>Eukaryota</taxon>
        <taxon>Metazoa</taxon>
        <taxon>Cnidaria</taxon>
        <taxon>Anthozoa</taxon>
        <taxon>Hexacorallia</taxon>
        <taxon>Scleractinia</taxon>
        <taxon>Astrocoeniina</taxon>
        <taxon>Pocilloporidae</taxon>
        <taxon>Pocillopora</taxon>
    </lineage>
</organism>
<dbReference type="Gene3D" id="1.20.1070.10">
    <property type="entry name" value="Rhodopsin 7-helix transmembrane proteins"/>
    <property type="match status" value="1"/>
</dbReference>
<sequence>MVIWCPDLFAWKSVKFPEELAYTFIALKIKSQKIPGEQSTNTRGKRLKRERNVLKLSVTIVLGFALCWLPLNYDQVNRMTMQNGNTMKVNIR</sequence>
<evidence type="ECO:0000313" key="3">
    <source>
        <dbReference type="Proteomes" id="UP000275408"/>
    </source>
</evidence>
<proteinExistence type="predicted"/>
<keyword evidence="1" id="KW-1133">Transmembrane helix</keyword>
<accession>A0A3M6TCD9</accession>
<evidence type="ECO:0000313" key="2">
    <source>
        <dbReference type="EMBL" id="RMX38969.1"/>
    </source>
</evidence>
<protein>
    <recommendedName>
        <fullName evidence="4">G-protein coupled receptors family 1 profile domain-containing protein</fullName>
    </recommendedName>
</protein>
<gene>
    <name evidence="2" type="ORF">pdam_00008189</name>
</gene>
<dbReference type="AlphaFoldDB" id="A0A3M6TCD9"/>
<dbReference type="EMBL" id="RCHS01003902">
    <property type="protein sequence ID" value="RMX38969.1"/>
    <property type="molecule type" value="Genomic_DNA"/>
</dbReference>
<evidence type="ECO:0000256" key="1">
    <source>
        <dbReference type="SAM" id="Phobius"/>
    </source>
</evidence>
<evidence type="ECO:0008006" key="4">
    <source>
        <dbReference type="Google" id="ProtNLM"/>
    </source>
</evidence>
<name>A0A3M6TCD9_POCDA</name>
<comment type="caution">
    <text evidence="2">The sequence shown here is derived from an EMBL/GenBank/DDBJ whole genome shotgun (WGS) entry which is preliminary data.</text>
</comment>